<keyword evidence="4" id="KW-1185">Reference proteome</keyword>
<dbReference type="AlphaFoldDB" id="A0A9W9JRF6"/>
<gene>
    <name evidence="3" type="ORF">N7472_005610</name>
</gene>
<dbReference type="InterPro" id="IPR003615">
    <property type="entry name" value="HNH_nuc"/>
</dbReference>
<comment type="caution">
    <text evidence="3">The sequence shown here is derived from an EMBL/GenBank/DDBJ whole genome shotgun (WGS) entry which is preliminary data.</text>
</comment>
<evidence type="ECO:0000259" key="2">
    <source>
        <dbReference type="Pfam" id="PF13391"/>
    </source>
</evidence>
<organism evidence="3 4">
    <name type="scientific">Penicillium cf. griseofulvum</name>
    <dbReference type="NCBI Taxonomy" id="2972120"/>
    <lineage>
        <taxon>Eukaryota</taxon>
        <taxon>Fungi</taxon>
        <taxon>Dikarya</taxon>
        <taxon>Ascomycota</taxon>
        <taxon>Pezizomycotina</taxon>
        <taxon>Eurotiomycetes</taxon>
        <taxon>Eurotiomycetidae</taxon>
        <taxon>Eurotiales</taxon>
        <taxon>Aspergillaceae</taxon>
        <taxon>Penicillium</taxon>
    </lineage>
</organism>
<protein>
    <recommendedName>
        <fullName evidence="2">HNH nuclease domain-containing protein</fullName>
    </recommendedName>
</protein>
<proteinExistence type="predicted"/>
<reference evidence="3" key="2">
    <citation type="journal article" date="2023" name="IMA Fungus">
        <title>Comparative genomic study of the Penicillium genus elucidates a diverse pangenome and 15 lateral gene transfer events.</title>
        <authorList>
            <person name="Petersen C."/>
            <person name="Sorensen T."/>
            <person name="Nielsen M.R."/>
            <person name="Sondergaard T.E."/>
            <person name="Sorensen J.L."/>
            <person name="Fitzpatrick D.A."/>
            <person name="Frisvad J.C."/>
            <person name="Nielsen K.L."/>
        </authorList>
    </citation>
    <scope>NUCLEOTIDE SEQUENCE</scope>
    <source>
        <strain evidence="3">IBT 16849</strain>
    </source>
</reference>
<feature type="non-terminal residue" evidence="3">
    <location>
        <position position="1"/>
    </location>
</feature>
<dbReference type="EMBL" id="JAPQKP010000003">
    <property type="protein sequence ID" value="KAJ5200406.1"/>
    <property type="molecule type" value="Genomic_DNA"/>
</dbReference>
<feature type="domain" description="HNH nuclease" evidence="2">
    <location>
        <begin position="420"/>
        <end position="481"/>
    </location>
</feature>
<dbReference type="PANTHER" id="PTHR37538:SF1">
    <property type="entry name" value="BTB DOMAIN-CONTAINING PROTEIN"/>
    <property type="match status" value="1"/>
</dbReference>
<feature type="region of interest" description="Disordered" evidence="1">
    <location>
        <begin position="173"/>
        <end position="227"/>
    </location>
</feature>
<feature type="compositionally biased region" description="Acidic residues" evidence="1">
    <location>
        <begin position="176"/>
        <end position="227"/>
    </location>
</feature>
<reference evidence="3" key="1">
    <citation type="submission" date="2022-11" db="EMBL/GenBank/DDBJ databases">
        <authorList>
            <person name="Petersen C."/>
        </authorList>
    </citation>
    <scope>NUCLEOTIDE SEQUENCE</scope>
    <source>
        <strain evidence="3">IBT 16849</strain>
    </source>
</reference>
<accession>A0A9W9JRF6</accession>
<dbReference type="Proteomes" id="UP001150879">
    <property type="component" value="Unassembled WGS sequence"/>
</dbReference>
<evidence type="ECO:0000256" key="1">
    <source>
        <dbReference type="SAM" id="MobiDB-lite"/>
    </source>
</evidence>
<evidence type="ECO:0000313" key="4">
    <source>
        <dbReference type="Proteomes" id="UP001150879"/>
    </source>
</evidence>
<evidence type="ECO:0000313" key="3">
    <source>
        <dbReference type="EMBL" id="KAJ5200406.1"/>
    </source>
</evidence>
<name>A0A9W9JRF6_9EURO</name>
<sequence length="576" mass="65022">LQQQSFLTSEIALPDIYEDAGHTLVHFFYSGNYETILSPPDIDTCGIAGEYKRSILVYHASRKCEIPGLECLAKHYVEHFGKELSLHDVLRLTRDVFSTLPEGETWLPNYIKSHLLRLKLGNPNNNLAELYSTLGHDHQFDNTVMKMVVDMLSVKLSDNALRDALWANGRCAAEEPTAEEPTAEEPVADEPVADEPVADEPVADEPADEPVADEPVADEPVADEPADEPVEEWIIPDASSHKLARNLVITLVRHYGSEKTVRKGYRPTALIQATLEHVTSPDTFITFFLTYIYKDLRFDEGHAVDSNITHALEPEQINKLHGGLEKFAKYIVENFLLPLRASSVKTPQPTPTSLSSLQSSTSTGTRQRISILRQKYLIRDRHRCVVSRKFDRAAARKRFEENAESYANNDGNLLKDKSSDQFQYLEVTHILPYCLTTVASGETDLSDSKKNALRILDIPINALTLTLDYHRLFGEFKIYFEPTGTRHQYRIDSTECSPFLRDPLFPVTRSLTLSPHRTVDPPSPRVFDIHRAIILIMKLSSASEYIKRVLRDIEELDVREDGSTHLGYLTGLRLGG</sequence>
<dbReference type="Pfam" id="PF13391">
    <property type="entry name" value="HNH_2"/>
    <property type="match status" value="1"/>
</dbReference>
<dbReference type="PANTHER" id="PTHR37538">
    <property type="entry name" value="BTB DOMAIN-CONTAINING PROTEIN"/>
    <property type="match status" value="1"/>
</dbReference>